<dbReference type="InterPro" id="IPR053935">
    <property type="entry name" value="VKGC_lumenal_dom"/>
</dbReference>
<dbReference type="Pfam" id="PF22777">
    <property type="entry name" value="VKGC_lumenal_dom"/>
    <property type="match status" value="1"/>
</dbReference>
<evidence type="ECO:0000256" key="2">
    <source>
        <dbReference type="ARBA" id="ARBA00022692"/>
    </source>
</evidence>
<proteinExistence type="predicted"/>
<keyword evidence="5" id="KW-1015">Disulfide bond</keyword>
<sequence>MEKTLEFGWSDISSFNAILRLLHRPTDPASLGVTRFLFGLMMIMDIPNERGLANADIMWGDPWECRFPLFNTLRPLPLEWMYVTYFIMLTGAIGIMLGVFYRLSCVCFILPYWYLFFLEKSRWNNHSYLYGLLGILFFVCDGHRYCSVDGMFKRKIQNSQVPLWNYILLRGQIFLVYFIAGLKKTDKDWVGGYSMKYLSAHWVFDIFKFILEDEHIDYFIVHWGGFLLDLTIGFFLFLDSSRPIAFIFCGAFHLMNSRLFSIGMFPYVMLATMPIFCSPDWPRPFISSAPAFLKWCLPVNEPPQWNPYCIECPVSENKKGPRHSNNESSVSSWHKAVVVGLCGYFAVQAFLPYSHWLTKGYNTWTQGLYGYSWDMMVHNWKHLHTKVTVVESRTGQELYLDSEAWTHSWRWTHHADMVKQFASCVASRLESQYNITDIEIYVDVWLSLNGRFSQRVYDPTVNILEADWSPFREITWVLPVLTELSDWRTVLRDVENSLEKESEHMDAVFVADFPGLSLLNFIEKDLSNATLKALKGSIEVIIPQEGVIILQEGSSLQIPTGEYHQVSPLKHSPACYMYTFVNQTEQKLESAWIENKENRTQEYSKIPRSRKDIYFQLKEQEEFKNKVTVLQKYQEVFFRKMNLWYKSLTMIVKALQSIISGIPLIVPSSKQTSTFS</sequence>
<comment type="subcellular location">
    <subcellularLocation>
        <location evidence="1">Endomembrane system</location>
        <topology evidence="1">Multi-pass membrane protein</topology>
    </subcellularLocation>
</comment>
<dbReference type="PANTHER" id="PTHR12639">
    <property type="entry name" value="VITAMIN K-DEPENDENT GAMMA-CARBOXYLASE"/>
    <property type="match status" value="1"/>
</dbReference>
<protein>
    <submittedName>
        <fullName evidence="10">Vitamin K-dependent gamma-carboxylase-like isoform X1</fullName>
    </submittedName>
</protein>
<dbReference type="InterPro" id="IPR007782">
    <property type="entry name" value="VKG_COase"/>
</dbReference>
<keyword evidence="2 7" id="KW-0812">Transmembrane</keyword>
<evidence type="ECO:0000256" key="6">
    <source>
        <dbReference type="ARBA" id="ARBA00023239"/>
    </source>
</evidence>
<organism evidence="9 10">
    <name type="scientific">Limulus polyphemus</name>
    <name type="common">Atlantic horseshoe crab</name>
    <dbReference type="NCBI Taxonomy" id="6850"/>
    <lineage>
        <taxon>Eukaryota</taxon>
        <taxon>Metazoa</taxon>
        <taxon>Ecdysozoa</taxon>
        <taxon>Arthropoda</taxon>
        <taxon>Chelicerata</taxon>
        <taxon>Merostomata</taxon>
        <taxon>Xiphosura</taxon>
        <taxon>Limulidae</taxon>
        <taxon>Limulus</taxon>
    </lineage>
</organism>
<keyword evidence="3 7" id="KW-1133">Transmembrane helix</keyword>
<evidence type="ECO:0000256" key="1">
    <source>
        <dbReference type="ARBA" id="ARBA00004127"/>
    </source>
</evidence>
<dbReference type="PANTHER" id="PTHR12639:SF6">
    <property type="entry name" value="VITAMIN K-DEPENDENT GAMMA-CARBOXYLASE"/>
    <property type="match status" value="1"/>
</dbReference>
<evidence type="ECO:0000256" key="4">
    <source>
        <dbReference type="ARBA" id="ARBA00023136"/>
    </source>
</evidence>
<dbReference type="SMART" id="SM00752">
    <property type="entry name" value="HTTM"/>
    <property type="match status" value="1"/>
</dbReference>
<name>A0ABM1SL43_LIMPO</name>
<accession>A0ABM1SL43</accession>
<reference evidence="10" key="1">
    <citation type="submission" date="2025-08" db="UniProtKB">
        <authorList>
            <consortium name="RefSeq"/>
        </authorList>
    </citation>
    <scope>IDENTIFICATION</scope>
    <source>
        <tissue evidence="10">Muscle</tissue>
    </source>
</reference>
<evidence type="ECO:0000256" key="7">
    <source>
        <dbReference type="SAM" id="Phobius"/>
    </source>
</evidence>
<dbReference type="Proteomes" id="UP000694941">
    <property type="component" value="Unplaced"/>
</dbReference>
<feature type="transmembrane region" description="Helical" evidence="7">
    <location>
        <begin position="163"/>
        <end position="180"/>
    </location>
</feature>
<dbReference type="Pfam" id="PF05090">
    <property type="entry name" value="HTTM"/>
    <property type="match status" value="1"/>
</dbReference>
<feature type="transmembrane region" description="Helical" evidence="7">
    <location>
        <begin position="127"/>
        <end position="143"/>
    </location>
</feature>
<gene>
    <name evidence="10" type="primary">LOC106461636</name>
</gene>
<evidence type="ECO:0000256" key="3">
    <source>
        <dbReference type="ARBA" id="ARBA00022989"/>
    </source>
</evidence>
<evidence type="ECO:0000259" key="8">
    <source>
        <dbReference type="SMART" id="SM00752"/>
    </source>
</evidence>
<dbReference type="RefSeq" id="XP_022244349.1">
    <property type="nucleotide sequence ID" value="XM_022388641.1"/>
</dbReference>
<evidence type="ECO:0000313" key="10">
    <source>
        <dbReference type="RefSeq" id="XP_022244349.1"/>
    </source>
</evidence>
<keyword evidence="9" id="KW-1185">Reference proteome</keyword>
<dbReference type="GeneID" id="106461636"/>
<keyword evidence="6" id="KW-0456">Lyase</keyword>
<feature type="transmembrane region" description="Helical" evidence="7">
    <location>
        <begin position="259"/>
        <end position="276"/>
    </location>
</feature>
<dbReference type="InterPro" id="IPR053934">
    <property type="entry name" value="HTTM_dom"/>
</dbReference>
<feature type="transmembrane region" description="Helical" evidence="7">
    <location>
        <begin position="82"/>
        <end position="115"/>
    </location>
</feature>
<evidence type="ECO:0000256" key="5">
    <source>
        <dbReference type="ARBA" id="ARBA00023157"/>
    </source>
</evidence>
<keyword evidence="4 7" id="KW-0472">Membrane</keyword>
<evidence type="ECO:0000313" key="9">
    <source>
        <dbReference type="Proteomes" id="UP000694941"/>
    </source>
</evidence>
<feature type="transmembrane region" description="Helical" evidence="7">
    <location>
        <begin position="218"/>
        <end position="238"/>
    </location>
</feature>
<dbReference type="InterPro" id="IPR011020">
    <property type="entry name" value="HTTM-like"/>
</dbReference>
<feature type="domain" description="HTTM-like" evidence="8">
    <location>
        <begin position="23"/>
        <end position="281"/>
    </location>
</feature>